<name>G7L8U2_MEDTR</name>
<evidence type="ECO:0000313" key="2">
    <source>
        <dbReference type="EnsemblPlants" id="AET04432"/>
    </source>
</evidence>
<reference evidence="1 3" key="2">
    <citation type="journal article" date="2014" name="BMC Genomics">
        <title>An improved genome release (version Mt4.0) for the model legume Medicago truncatula.</title>
        <authorList>
            <person name="Tang H."/>
            <person name="Krishnakumar V."/>
            <person name="Bidwell S."/>
            <person name="Rosen B."/>
            <person name="Chan A."/>
            <person name="Zhou S."/>
            <person name="Gentzbittel L."/>
            <person name="Childs K.L."/>
            <person name="Yandell M."/>
            <person name="Gundlach H."/>
            <person name="Mayer K.F."/>
            <person name="Schwartz D.C."/>
            <person name="Town C.D."/>
        </authorList>
    </citation>
    <scope>GENOME REANNOTATION</scope>
    <source>
        <strain evidence="2 3">cv. Jemalong A17</strain>
    </source>
</reference>
<protein>
    <submittedName>
        <fullName evidence="1 2">Uncharacterized protein</fullName>
    </submittedName>
</protein>
<reference evidence="2" key="3">
    <citation type="submission" date="2015-04" db="UniProtKB">
        <authorList>
            <consortium name="EnsemblPlants"/>
        </authorList>
    </citation>
    <scope>IDENTIFICATION</scope>
    <source>
        <strain evidence="2">cv. Jemalong A17</strain>
    </source>
</reference>
<dbReference type="Proteomes" id="UP000002051">
    <property type="component" value="Chromosome 8"/>
</dbReference>
<organism evidence="1 3">
    <name type="scientific">Medicago truncatula</name>
    <name type="common">Barrel medic</name>
    <name type="synonym">Medicago tribuloides</name>
    <dbReference type="NCBI Taxonomy" id="3880"/>
    <lineage>
        <taxon>Eukaryota</taxon>
        <taxon>Viridiplantae</taxon>
        <taxon>Streptophyta</taxon>
        <taxon>Embryophyta</taxon>
        <taxon>Tracheophyta</taxon>
        <taxon>Spermatophyta</taxon>
        <taxon>Magnoliopsida</taxon>
        <taxon>eudicotyledons</taxon>
        <taxon>Gunneridae</taxon>
        <taxon>Pentapetalae</taxon>
        <taxon>rosids</taxon>
        <taxon>fabids</taxon>
        <taxon>Fabales</taxon>
        <taxon>Fabaceae</taxon>
        <taxon>Papilionoideae</taxon>
        <taxon>50 kb inversion clade</taxon>
        <taxon>NPAAA clade</taxon>
        <taxon>Hologalegina</taxon>
        <taxon>IRL clade</taxon>
        <taxon>Trifolieae</taxon>
        <taxon>Medicago</taxon>
    </lineage>
</organism>
<sequence length="80" mass="9585">MALAPQPFVHLIAKLRLMDIYRSSTFGRDSFLLRILFLFGSGNFTSSGSIQVPRWRLIMIRWWYYQMRTHKKNSVQPMFE</sequence>
<dbReference type="HOGENOM" id="CLU_2593471_0_0_1"/>
<evidence type="ECO:0000313" key="1">
    <source>
        <dbReference type="EMBL" id="AET04432.1"/>
    </source>
</evidence>
<accession>G7L8U2</accession>
<gene>
    <name evidence="1" type="ordered locus">MTR_8g088700</name>
</gene>
<keyword evidence="3" id="KW-1185">Reference proteome</keyword>
<reference evidence="1 3" key="1">
    <citation type="journal article" date="2011" name="Nature">
        <title>The Medicago genome provides insight into the evolution of rhizobial symbioses.</title>
        <authorList>
            <person name="Young N.D."/>
            <person name="Debelle F."/>
            <person name="Oldroyd G.E."/>
            <person name="Geurts R."/>
            <person name="Cannon S.B."/>
            <person name="Udvardi M.K."/>
            <person name="Benedito V.A."/>
            <person name="Mayer K.F."/>
            <person name="Gouzy J."/>
            <person name="Schoof H."/>
            <person name="Van de Peer Y."/>
            <person name="Proost S."/>
            <person name="Cook D.R."/>
            <person name="Meyers B.C."/>
            <person name="Spannagl M."/>
            <person name="Cheung F."/>
            <person name="De Mita S."/>
            <person name="Krishnakumar V."/>
            <person name="Gundlach H."/>
            <person name="Zhou S."/>
            <person name="Mudge J."/>
            <person name="Bharti A.K."/>
            <person name="Murray J.D."/>
            <person name="Naoumkina M.A."/>
            <person name="Rosen B."/>
            <person name="Silverstein K.A."/>
            <person name="Tang H."/>
            <person name="Rombauts S."/>
            <person name="Zhao P.X."/>
            <person name="Zhou P."/>
            <person name="Barbe V."/>
            <person name="Bardou P."/>
            <person name="Bechner M."/>
            <person name="Bellec A."/>
            <person name="Berger A."/>
            <person name="Berges H."/>
            <person name="Bidwell S."/>
            <person name="Bisseling T."/>
            <person name="Choisne N."/>
            <person name="Couloux A."/>
            <person name="Denny R."/>
            <person name="Deshpande S."/>
            <person name="Dai X."/>
            <person name="Doyle J.J."/>
            <person name="Dudez A.M."/>
            <person name="Farmer A.D."/>
            <person name="Fouteau S."/>
            <person name="Franken C."/>
            <person name="Gibelin C."/>
            <person name="Gish J."/>
            <person name="Goldstein S."/>
            <person name="Gonzalez A.J."/>
            <person name="Green P.J."/>
            <person name="Hallab A."/>
            <person name="Hartog M."/>
            <person name="Hua A."/>
            <person name="Humphray S.J."/>
            <person name="Jeong D.H."/>
            <person name="Jing Y."/>
            <person name="Jocker A."/>
            <person name="Kenton S.M."/>
            <person name="Kim D.J."/>
            <person name="Klee K."/>
            <person name="Lai H."/>
            <person name="Lang C."/>
            <person name="Lin S."/>
            <person name="Macmil S.L."/>
            <person name="Magdelenat G."/>
            <person name="Matthews L."/>
            <person name="McCorrison J."/>
            <person name="Monaghan E.L."/>
            <person name="Mun J.H."/>
            <person name="Najar F.Z."/>
            <person name="Nicholson C."/>
            <person name="Noirot C."/>
            <person name="O'Bleness M."/>
            <person name="Paule C.R."/>
            <person name="Poulain J."/>
            <person name="Prion F."/>
            <person name="Qin B."/>
            <person name="Qu C."/>
            <person name="Retzel E.F."/>
            <person name="Riddle C."/>
            <person name="Sallet E."/>
            <person name="Samain S."/>
            <person name="Samson N."/>
            <person name="Sanders I."/>
            <person name="Saurat O."/>
            <person name="Scarpelli C."/>
            <person name="Schiex T."/>
            <person name="Segurens B."/>
            <person name="Severin A.J."/>
            <person name="Sherrier D.J."/>
            <person name="Shi R."/>
            <person name="Sims S."/>
            <person name="Singer S.R."/>
            <person name="Sinharoy S."/>
            <person name="Sterck L."/>
            <person name="Viollet A."/>
            <person name="Wang B.B."/>
            <person name="Wang K."/>
            <person name="Wang M."/>
            <person name="Wang X."/>
            <person name="Warfsmann J."/>
            <person name="Weissenbach J."/>
            <person name="White D.D."/>
            <person name="White J.D."/>
            <person name="Wiley G.B."/>
            <person name="Wincker P."/>
            <person name="Xing Y."/>
            <person name="Yang L."/>
            <person name="Yao Z."/>
            <person name="Ying F."/>
            <person name="Zhai J."/>
            <person name="Zhou L."/>
            <person name="Zuber A."/>
            <person name="Denarie J."/>
            <person name="Dixon R.A."/>
            <person name="May G.D."/>
            <person name="Schwartz D.C."/>
            <person name="Rogers J."/>
            <person name="Quetier F."/>
            <person name="Town C.D."/>
            <person name="Roe B.A."/>
        </authorList>
    </citation>
    <scope>NUCLEOTIDE SEQUENCE [LARGE SCALE GENOMIC DNA]</scope>
    <source>
        <strain evidence="1">A17</strain>
        <strain evidence="2 3">cv. Jemalong A17</strain>
    </source>
</reference>
<evidence type="ECO:0000313" key="3">
    <source>
        <dbReference type="Proteomes" id="UP000002051"/>
    </source>
</evidence>
<proteinExistence type="predicted"/>
<dbReference type="AlphaFoldDB" id="G7L8U2"/>
<dbReference type="PaxDb" id="3880-AET04432"/>
<dbReference type="EnsemblPlants" id="AET04432">
    <property type="protein sequence ID" value="AET04432"/>
    <property type="gene ID" value="MTR_8g088700"/>
</dbReference>
<dbReference type="EMBL" id="CM001224">
    <property type="protein sequence ID" value="AET04432.1"/>
    <property type="molecule type" value="Genomic_DNA"/>
</dbReference>